<dbReference type="SUPFAM" id="SSF48295">
    <property type="entry name" value="TrpR-like"/>
    <property type="match status" value="1"/>
</dbReference>
<proteinExistence type="predicted"/>
<dbReference type="Proteomes" id="UP000094056">
    <property type="component" value="Unassembled WGS sequence"/>
</dbReference>
<evidence type="ECO:0000313" key="2">
    <source>
        <dbReference type="Proteomes" id="UP000094056"/>
    </source>
</evidence>
<name>A0A1E3XEZ4_9BACT</name>
<dbReference type="GO" id="GO:0043565">
    <property type="term" value="F:sequence-specific DNA binding"/>
    <property type="evidence" value="ECO:0007669"/>
    <property type="project" value="InterPro"/>
</dbReference>
<sequence>MSGLSLNEIKPLFAIDAYTTVSMANSSIKKRLNDDQHLRRKIEKIKKQILGSG</sequence>
<dbReference type="AlphaFoldDB" id="A0A1E3XEZ4"/>
<dbReference type="InterPro" id="IPR010921">
    <property type="entry name" value="Trp_repressor/repl_initiator"/>
</dbReference>
<gene>
    <name evidence="1" type="ORF">SCARUB_00730</name>
</gene>
<organism evidence="1 2">
    <name type="scientific">Candidatus Scalindua rubra</name>
    <dbReference type="NCBI Taxonomy" id="1872076"/>
    <lineage>
        <taxon>Bacteria</taxon>
        <taxon>Pseudomonadati</taxon>
        <taxon>Planctomycetota</taxon>
        <taxon>Candidatus Brocadiia</taxon>
        <taxon>Candidatus Brocadiales</taxon>
        <taxon>Candidatus Scalinduaceae</taxon>
        <taxon>Candidatus Scalindua</taxon>
    </lineage>
</organism>
<dbReference type="Gene3D" id="1.10.1750.10">
    <property type="match status" value="1"/>
</dbReference>
<dbReference type="EMBL" id="MAYW01000012">
    <property type="protein sequence ID" value="ODS34160.1"/>
    <property type="molecule type" value="Genomic_DNA"/>
</dbReference>
<accession>A0A1E3XEZ4</accession>
<comment type="caution">
    <text evidence="1">The sequence shown here is derived from an EMBL/GenBank/DDBJ whole genome shotgun (WGS) entry which is preliminary data.</text>
</comment>
<protein>
    <submittedName>
        <fullName evidence="1">Uncharacterized protein</fullName>
    </submittedName>
</protein>
<evidence type="ECO:0000313" key="1">
    <source>
        <dbReference type="EMBL" id="ODS34160.1"/>
    </source>
</evidence>
<reference evidence="1 2" key="1">
    <citation type="submission" date="2016-07" db="EMBL/GenBank/DDBJ databases">
        <title>Draft genome of Scalindua rubra, obtained from a brine-seawater interface in the Red Sea, sheds light on salt adaptation in anammox bacteria.</title>
        <authorList>
            <person name="Speth D.R."/>
            <person name="Lagkouvardos I."/>
            <person name="Wang Y."/>
            <person name="Qian P.-Y."/>
            <person name="Dutilh B.E."/>
            <person name="Jetten M.S."/>
        </authorList>
    </citation>
    <scope>NUCLEOTIDE SEQUENCE [LARGE SCALE GENOMIC DNA]</scope>
    <source>
        <strain evidence="1">BSI-1</strain>
    </source>
</reference>